<gene>
    <name evidence="1" type="ORF">DERF_004306</name>
</gene>
<keyword evidence="2" id="KW-1185">Reference proteome</keyword>
<proteinExistence type="predicted"/>
<reference evidence="1" key="2">
    <citation type="journal article" date="2022" name="Res Sq">
        <title>Comparative Genomics Reveals Insights into the Divergent Evolution of Astigmatic Mites and Household Pest Adaptations.</title>
        <authorList>
            <person name="Xiong Q."/>
            <person name="Wan A.T.-Y."/>
            <person name="Liu X.-Y."/>
            <person name="Fung C.S.-H."/>
            <person name="Xiao X."/>
            <person name="Malainual N."/>
            <person name="Hou J."/>
            <person name="Wang L."/>
            <person name="Wang M."/>
            <person name="Yang K."/>
            <person name="Cui Y."/>
            <person name="Leung E."/>
            <person name="Nong W."/>
            <person name="Shin S.-K."/>
            <person name="Au S."/>
            <person name="Jeong K.Y."/>
            <person name="Chew F.T."/>
            <person name="Hui J."/>
            <person name="Leung T.F."/>
            <person name="Tungtrongchitr A."/>
            <person name="Zhong N."/>
            <person name="Liu Z."/>
            <person name="Tsui S."/>
        </authorList>
    </citation>
    <scope>NUCLEOTIDE SEQUENCE</scope>
    <source>
        <strain evidence="1">Derf</strain>
        <tissue evidence="1">Whole organism</tissue>
    </source>
</reference>
<sequence length="78" mass="8739">MRNDLPGWKYYHRKSTIVIHKGGDGGGGVGGDGGIIMEIEIIPEKYGAKKNDDMNLIEILNRMKKNDMTSLVRANIFF</sequence>
<dbReference type="Proteomes" id="UP000790347">
    <property type="component" value="Unassembled WGS sequence"/>
</dbReference>
<dbReference type="EMBL" id="ASGP02000002">
    <property type="protein sequence ID" value="KAH9520606.1"/>
    <property type="molecule type" value="Genomic_DNA"/>
</dbReference>
<reference evidence="1" key="1">
    <citation type="submission" date="2013-05" db="EMBL/GenBank/DDBJ databases">
        <authorList>
            <person name="Yim A.K.Y."/>
            <person name="Chan T.F."/>
            <person name="Ji K.M."/>
            <person name="Liu X.Y."/>
            <person name="Zhou J.W."/>
            <person name="Li R.Q."/>
            <person name="Yang K.Y."/>
            <person name="Li J."/>
            <person name="Li M."/>
            <person name="Law P.T.W."/>
            <person name="Wu Y.L."/>
            <person name="Cai Z.L."/>
            <person name="Qin H."/>
            <person name="Bao Y."/>
            <person name="Leung R.K.K."/>
            <person name="Ng P.K.S."/>
            <person name="Zou J."/>
            <person name="Zhong X.J."/>
            <person name="Ran P.X."/>
            <person name="Zhong N.S."/>
            <person name="Liu Z.G."/>
            <person name="Tsui S.K.W."/>
        </authorList>
    </citation>
    <scope>NUCLEOTIDE SEQUENCE</scope>
    <source>
        <strain evidence="1">Derf</strain>
        <tissue evidence="1">Whole organism</tissue>
    </source>
</reference>
<dbReference type="AlphaFoldDB" id="A0A922I251"/>
<name>A0A922I251_DERFA</name>
<protein>
    <submittedName>
        <fullName evidence="1">Uncharacterized protein</fullName>
    </submittedName>
</protein>
<evidence type="ECO:0000313" key="2">
    <source>
        <dbReference type="Proteomes" id="UP000790347"/>
    </source>
</evidence>
<accession>A0A922I251</accession>
<comment type="caution">
    <text evidence="1">The sequence shown here is derived from an EMBL/GenBank/DDBJ whole genome shotgun (WGS) entry which is preliminary data.</text>
</comment>
<evidence type="ECO:0000313" key="1">
    <source>
        <dbReference type="EMBL" id="KAH9520606.1"/>
    </source>
</evidence>
<organism evidence="1 2">
    <name type="scientific">Dermatophagoides farinae</name>
    <name type="common">American house dust mite</name>
    <dbReference type="NCBI Taxonomy" id="6954"/>
    <lineage>
        <taxon>Eukaryota</taxon>
        <taxon>Metazoa</taxon>
        <taxon>Ecdysozoa</taxon>
        <taxon>Arthropoda</taxon>
        <taxon>Chelicerata</taxon>
        <taxon>Arachnida</taxon>
        <taxon>Acari</taxon>
        <taxon>Acariformes</taxon>
        <taxon>Sarcoptiformes</taxon>
        <taxon>Astigmata</taxon>
        <taxon>Psoroptidia</taxon>
        <taxon>Analgoidea</taxon>
        <taxon>Pyroglyphidae</taxon>
        <taxon>Dermatophagoidinae</taxon>
        <taxon>Dermatophagoides</taxon>
    </lineage>
</organism>